<keyword evidence="1" id="KW-1133">Transmembrane helix</keyword>
<dbReference type="Proteomes" id="UP001341135">
    <property type="component" value="Chromosome"/>
</dbReference>
<evidence type="ECO:0000313" key="3">
    <source>
        <dbReference type="Proteomes" id="UP001341135"/>
    </source>
</evidence>
<accession>A0ABM8IZP8</accession>
<dbReference type="GeneID" id="89289361"/>
<keyword evidence="1" id="KW-0472">Membrane</keyword>
<evidence type="ECO:0000256" key="1">
    <source>
        <dbReference type="SAM" id="Phobius"/>
    </source>
</evidence>
<feature type="transmembrane region" description="Helical" evidence="1">
    <location>
        <begin position="44"/>
        <end position="62"/>
    </location>
</feature>
<name>A0ABM8IZP8_9CREN</name>
<protein>
    <submittedName>
        <fullName evidence="2">Uncharacterized protein</fullName>
    </submittedName>
</protein>
<evidence type="ECO:0000313" key="2">
    <source>
        <dbReference type="EMBL" id="BES81778.1"/>
    </source>
</evidence>
<keyword evidence="1" id="KW-0812">Transmembrane</keyword>
<dbReference type="EMBL" id="AP028907">
    <property type="protein sequence ID" value="BES81778.1"/>
    <property type="molecule type" value="Genomic_DNA"/>
</dbReference>
<dbReference type="RefSeq" id="WP_338248490.1">
    <property type="nucleotide sequence ID" value="NZ_AP028907.1"/>
</dbReference>
<proteinExistence type="predicted"/>
<reference evidence="2 3" key="1">
    <citation type="submission" date="2023-09" db="EMBL/GenBank/DDBJ databases">
        <title>Pyrofollis japonicus gen. nov. sp. nov., a novel member of the family Pyrodictiaceae isolated from the Iheya North hydrothermal field.</title>
        <authorList>
            <person name="Miyazaki U."/>
            <person name="Sanari M."/>
            <person name="Tame A."/>
            <person name="Kitajima M."/>
            <person name="Okamoto A."/>
            <person name="Sawayama S."/>
            <person name="Miyazaki J."/>
            <person name="Takai K."/>
            <person name="Nakagawa S."/>
        </authorList>
    </citation>
    <scope>NUCLEOTIDE SEQUENCE [LARGE SCALE GENOMIC DNA]</scope>
    <source>
        <strain evidence="2 3">AV2</strain>
    </source>
</reference>
<organism evidence="2 3">
    <name type="scientific">Pyrodictium abyssi</name>
    <dbReference type="NCBI Taxonomy" id="54256"/>
    <lineage>
        <taxon>Archaea</taxon>
        <taxon>Thermoproteota</taxon>
        <taxon>Thermoprotei</taxon>
        <taxon>Desulfurococcales</taxon>
        <taxon>Pyrodictiaceae</taxon>
        <taxon>Pyrodictium</taxon>
    </lineage>
</organism>
<keyword evidence="3" id="KW-1185">Reference proteome</keyword>
<gene>
    <name evidence="2" type="ORF">PABY_13450</name>
</gene>
<feature type="transmembrane region" description="Helical" evidence="1">
    <location>
        <begin position="74"/>
        <end position="96"/>
    </location>
</feature>
<sequence length="110" mass="12619">MALGAGFYASVVLSIDSNISYVVTTLLFLFGWRDAFMKCRRGSRVHCSVMYFLGATIVYRVYRYLVERDVVPYTPLVPALVGVVALYASVGLLAWYREQELRRRRERGLL</sequence>
<feature type="transmembrane region" description="Helical" evidence="1">
    <location>
        <begin position="6"/>
        <end position="32"/>
    </location>
</feature>